<dbReference type="InterPro" id="IPR021719">
    <property type="entry name" value="Prot_inh_I78"/>
</dbReference>
<comment type="caution">
    <text evidence="3">The sequence shown here is derived from an EMBL/GenBank/DDBJ whole genome shotgun (WGS) entry which is preliminary data.</text>
</comment>
<proteinExistence type="predicted"/>
<evidence type="ECO:0000313" key="4">
    <source>
        <dbReference type="Proteomes" id="UP000261948"/>
    </source>
</evidence>
<keyword evidence="4" id="KW-1185">Reference proteome</keyword>
<dbReference type="Pfam" id="PF11720">
    <property type="entry name" value="Inhibitor_I78"/>
    <property type="match status" value="1"/>
</dbReference>
<dbReference type="Proteomes" id="UP000261948">
    <property type="component" value="Unassembled WGS sequence"/>
</dbReference>
<evidence type="ECO:0000256" key="1">
    <source>
        <dbReference type="SAM" id="MobiDB-lite"/>
    </source>
</evidence>
<name>A0A373FJA4_COMTE</name>
<dbReference type="AlphaFoldDB" id="A0A373FJA4"/>
<feature type="chain" id="PRO_5016630762" description="Peptidase inhibitor I78 family protein" evidence="2">
    <location>
        <begin position="29"/>
        <end position="131"/>
    </location>
</feature>
<protein>
    <recommendedName>
        <fullName evidence="5">Peptidase inhibitor I78 family protein</fullName>
    </recommendedName>
</protein>
<gene>
    <name evidence="3" type="ORF">DZC30_13375</name>
</gene>
<evidence type="ECO:0000256" key="2">
    <source>
        <dbReference type="SAM" id="SignalP"/>
    </source>
</evidence>
<evidence type="ECO:0000313" key="3">
    <source>
        <dbReference type="EMBL" id="RGE44228.1"/>
    </source>
</evidence>
<dbReference type="Gene3D" id="3.30.10.10">
    <property type="entry name" value="Trypsin Inhibitor V, subunit A"/>
    <property type="match status" value="1"/>
</dbReference>
<organism evidence="3 4">
    <name type="scientific">Comamonas testosteroni</name>
    <name type="common">Pseudomonas testosteroni</name>
    <dbReference type="NCBI Taxonomy" id="285"/>
    <lineage>
        <taxon>Bacteria</taxon>
        <taxon>Pseudomonadati</taxon>
        <taxon>Pseudomonadota</taxon>
        <taxon>Betaproteobacteria</taxon>
        <taxon>Burkholderiales</taxon>
        <taxon>Comamonadaceae</taxon>
        <taxon>Comamonas</taxon>
    </lineage>
</organism>
<feature type="region of interest" description="Disordered" evidence="1">
    <location>
        <begin position="28"/>
        <end position="63"/>
    </location>
</feature>
<keyword evidence="2" id="KW-0732">Signal</keyword>
<dbReference type="EMBL" id="QURR01000015">
    <property type="protein sequence ID" value="RGE44228.1"/>
    <property type="molecule type" value="Genomic_DNA"/>
</dbReference>
<sequence length="131" mass="13631">MTSPNAPRFLLGCAVAALALAVTGCATNEPAPATKPTSPVIGTGPSTPVAPAAPAAPPPPPRMQQICNDKPVQLYIGHNTVPSTVEMIRKKAGAYMVRVLGENQPATMDYNQERLNIITNEAGKITALRCG</sequence>
<accession>A0A373FJA4</accession>
<dbReference type="OrthoDB" id="8724542at2"/>
<reference evidence="3 4" key="1">
    <citation type="submission" date="2018-08" db="EMBL/GenBank/DDBJ databases">
        <title>Comamonas testosteroni strain SWCO2.</title>
        <authorList>
            <person name="Jiang N."/>
            <person name="Zhang X.Z."/>
        </authorList>
    </citation>
    <scope>NUCLEOTIDE SEQUENCE [LARGE SCALE GENOMIC DNA]</scope>
    <source>
        <strain evidence="3 4">SWCO2</strain>
    </source>
</reference>
<evidence type="ECO:0008006" key="5">
    <source>
        <dbReference type="Google" id="ProtNLM"/>
    </source>
</evidence>
<feature type="signal peptide" evidence="2">
    <location>
        <begin position="1"/>
        <end position="28"/>
    </location>
</feature>